<dbReference type="InterPro" id="IPR001845">
    <property type="entry name" value="HTH_ArsR_DNA-bd_dom"/>
</dbReference>
<evidence type="ECO:0000256" key="2">
    <source>
        <dbReference type="ARBA" id="ARBA00023125"/>
    </source>
</evidence>
<dbReference type="PANTHER" id="PTHR33154">
    <property type="entry name" value="TRANSCRIPTIONAL REGULATOR, ARSR FAMILY"/>
    <property type="match status" value="1"/>
</dbReference>
<evidence type="ECO:0000313" key="5">
    <source>
        <dbReference type="EMBL" id="MBH5336370.1"/>
    </source>
</evidence>
<dbReference type="CDD" id="cd00090">
    <property type="entry name" value="HTH_ARSR"/>
    <property type="match status" value="1"/>
</dbReference>
<sequence length="118" mass="12962">MTAERLPQPDRDEIELVKVLHALADPVRIRLLEIYGDGEEHGCDPCLLGLEHLHKSTVSHHLRVMREAGITSTRAAGRHRLVRLRREDLDARFPGLLDATLNAVRRGTAAPGGPAPAA</sequence>
<feature type="domain" description="HTH arsR-type" evidence="4">
    <location>
        <begin position="8"/>
        <end position="104"/>
    </location>
</feature>
<dbReference type="RefSeq" id="WP_197989793.1">
    <property type="nucleotide sequence ID" value="NZ_JACYXC010000001.1"/>
</dbReference>
<dbReference type="Pfam" id="PF01022">
    <property type="entry name" value="HTH_5"/>
    <property type="match status" value="1"/>
</dbReference>
<dbReference type="EMBL" id="JACYXC010000001">
    <property type="protein sequence ID" value="MBH5336370.1"/>
    <property type="molecule type" value="Genomic_DNA"/>
</dbReference>
<gene>
    <name evidence="5" type="ORF">IHE55_16925</name>
</gene>
<evidence type="ECO:0000256" key="3">
    <source>
        <dbReference type="ARBA" id="ARBA00023163"/>
    </source>
</evidence>
<keyword evidence="3" id="KW-0804">Transcription</keyword>
<keyword evidence="2" id="KW-0238">DNA-binding</keyword>
<dbReference type="PRINTS" id="PR00778">
    <property type="entry name" value="HTHARSR"/>
</dbReference>
<dbReference type="InterPro" id="IPR036390">
    <property type="entry name" value="WH_DNA-bd_sf"/>
</dbReference>
<dbReference type="Gene3D" id="1.10.10.10">
    <property type="entry name" value="Winged helix-like DNA-binding domain superfamily/Winged helix DNA-binding domain"/>
    <property type="match status" value="1"/>
</dbReference>
<reference evidence="5 6" key="1">
    <citation type="submission" date="2020-09" db="EMBL/GenBank/DDBJ databases">
        <title>Biosynthesis of the nuclear factor of activated T cells inhibitor NFAT-133 and its congeners in Streptomyces pactum.</title>
        <authorList>
            <person name="Zhou W."/>
            <person name="Posri P."/>
            <person name="Abugrain M.E."/>
            <person name="Weisberg A.J."/>
            <person name="Chang J.H."/>
            <person name="Mahmud T."/>
        </authorList>
    </citation>
    <scope>NUCLEOTIDE SEQUENCE [LARGE SCALE GENOMIC DNA]</scope>
    <source>
        <strain evidence="5 6">ATCC 27456</strain>
    </source>
</reference>
<dbReference type="PANTHER" id="PTHR33154:SF12">
    <property type="entry name" value="TRANSCRIPTIONAL REGULATORY PROTEIN"/>
    <property type="match status" value="1"/>
</dbReference>
<keyword evidence="6" id="KW-1185">Reference proteome</keyword>
<accession>A0ABS0NME8</accession>
<evidence type="ECO:0000313" key="6">
    <source>
        <dbReference type="Proteomes" id="UP000807371"/>
    </source>
</evidence>
<dbReference type="PROSITE" id="PS50987">
    <property type="entry name" value="HTH_ARSR_2"/>
    <property type="match status" value="1"/>
</dbReference>
<dbReference type="InterPro" id="IPR011991">
    <property type="entry name" value="ArsR-like_HTH"/>
</dbReference>
<dbReference type="SUPFAM" id="SSF46785">
    <property type="entry name" value="Winged helix' DNA-binding domain"/>
    <property type="match status" value="1"/>
</dbReference>
<dbReference type="Proteomes" id="UP000807371">
    <property type="component" value="Unassembled WGS sequence"/>
</dbReference>
<proteinExistence type="predicted"/>
<dbReference type="SMART" id="SM00418">
    <property type="entry name" value="HTH_ARSR"/>
    <property type="match status" value="1"/>
</dbReference>
<evidence type="ECO:0000256" key="1">
    <source>
        <dbReference type="ARBA" id="ARBA00023015"/>
    </source>
</evidence>
<dbReference type="InterPro" id="IPR036388">
    <property type="entry name" value="WH-like_DNA-bd_sf"/>
</dbReference>
<organism evidence="5 6">
    <name type="scientific">Streptomyces pactum</name>
    <dbReference type="NCBI Taxonomy" id="68249"/>
    <lineage>
        <taxon>Bacteria</taxon>
        <taxon>Bacillati</taxon>
        <taxon>Actinomycetota</taxon>
        <taxon>Actinomycetes</taxon>
        <taxon>Kitasatosporales</taxon>
        <taxon>Streptomycetaceae</taxon>
        <taxon>Streptomyces</taxon>
    </lineage>
</organism>
<comment type="caution">
    <text evidence="5">The sequence shown here is derived from an EMBL/GenBank/DDBJ whole genome shotgun (WGS) entry which is preliminary data.</text>
</comment>
<dbReference type="InterPro" id="IPR051081">
    <property type="entry name" value="HTH_MetalResp_TranReg"/>
</dbReference>
<name>A0ABS0NME8_9ACTN</name>
<evidence type="ECO:0000259" key="4">
    <source>
        <dbReference type="PROSITE" id="PS50987"/>
    </source>
</evidence>
<keyword evidence="1" id="KW-0805">Transcription regulation</keyword>
<protein>
    <submittedName>
        <fullName evidence="5">Helix-turn-helix domain-containing protein</fullName>
    </submittedName>
</protein>